<dbReference type="Gene3D" id="1.10.3470.10">
    <property type="entry name" value="ABC transporter involved in vitamin B12 uptake, BtuC"/>
    <property type="match status" value="1"/>
</dbReference>
<evidence type="ECO:0000256" key="4">
    <source>
        <dbReference type="ARBA" id="ARBA00022475"/>
    </source>
</evidence>
<dbReference type="CDD" id="cd06550">
    <property type="entry name" value="TM_ABC_iron-siderophores_like"/>
    <property type="match status" value="1"/>
</dbReference>
<dbReference type="Pfam" id="PF01032">
    <property type="entry name" value="FecCD"/>
    <property type="match status" value="1"/>
</dbReference>
<feature type="transmembrane region" description="Helical" evidence="8">
    <location>
        <begin position="78"/>
        <end position="96"/>
    </location>
</feature>
<accession>A0A178LUC0</accession>
<comment type="caution">
    <text evidence="9">The sequence shown here is derived from an EMBL/GenBank/DDBJ whole genome shotgun (WGS) entry which is preliminary data.</text>
</comment>
<proteinExistence type="inferred from homology"/>
<dbReference type="InterPro" id="IPR000522">
    <property type="entry name" value="ABC_transptr_permease_BtuC"/>
</dbReference>
<dbReference type="PANTHER" id="PTHR30472">
    <property type="entry name" value="FERRIC ENTEROBACTIN TRANSPORT SYSTEM PERMEASE PROTEIN"/>
    <property type="match status" value="1"/>
</dbReference>
<name>A0A178LUC0_MYCIR</name>
<evidence type="ECO:0000256" key="6">
    <source>
        <dbReference type="ARBA" id="ARBA00022989"/>
    </source>
</evidence>
<organism evidence="9 10">
    <name type="scientific">Mycolicibacterium iranicum</name>
    <name type="common">Mycobacterium iranicum</name>
    <dbReference type="NCBI Taxonomy" id="912594"/>
    <lineage>
        <taxon>Bacteria</taxon>
        <taxon>Bacillati</taxon>
        <taxon>Actinomycetota</taxon>
        <taxon>Actinomycetes</taxon>
        <taxon>Mycobacteriales</taxon>
        <taxon>Mycobacteriaceae</taxon>
        <taxon>Mycolicibacterium</taxon>
    </lineage>
</organism>
<keyword evidence="5 8" id="KW-0812">Transmembrane</keyword>
<dbReference type="GO" id="GO:0022857">
    <property type="term" value="F:transmembrane transporter activity"/>
    <property type="evidence" value="ECO:0007669"/>
    <property type="project" value="InterPro"/>
</dbReference>
<feature type="transmembrane region" description="Helical" evidence="8">
    <location>
        <begin position="206"/>
        <end position="229"/>
    </location>
</feature>
<dbReference type="Proteomes" id="UP000078396">
    <property type="component" value="Unassembled WGS sequence"/>
</dbReference>
<keyword evidence="4" id="KW-1003">Cell membrane</keyword>
<feature type="transmembrane region" description="Helical" evidence="8">
    <location>
        <begin position="132"/>
        <end position="153"/>
    </location>
</feature>
<dbReference type="PANTHER" id="PTHR30472:SF24">
    <property type="entry name" value="FERRIC ENTEROBACTIN TRANSPORT SYSTEM PERMEASE PROTEIN FEPG"/>
    <property type="match status" value="1"/>
</dbReference>
<dbReference type="GO" id="GO:0005886">
    <property type="term" value="C:plasma membrane"/>
    <property type="evidence" value="ECO:0007669"/>
    <property type="project" value="UniProtKB-SubCell"/>
</dbReference>
<dbReference type="EMBL" id="LWCS01000025">
    <property type="protein sequence ID" value="OAN37755.1"/>
    <property type="molecule type" value="Genomic_DNA"/>
</dbReference>
<keyword evidence="3" id="KW-0813">Transport</keyword>
<dbReference type="InterPro" id="IPR037294">
    <property type="entry name" value="ABC_BtuC-like"/>
</dbReference>
<evidence type="ECO:0000256" key="3">
    <source>
        <dbReference type="ARBA" id="ARBA00022448"/>
    </source>
</evidence>
<dbReference type="OrthoDB" id="4455417at2"/>
<evidence type="ECO:0008006" key="11">
    <source>
        <dbReference type="Google" id="ProtNLM"/>
    </source>
</evidence>
<gene>
    <name evidence="9" type="ORF">A4X20_21275</name>
</gene>
<dbReference type="SUPFAM" id="SSF81345">
    <property type="entry name" value="ABC transporter involved in vitamin B12 uptake, BtuC"/>
    <property type="match status" value="1"/>
</dbReference>
<feature type="transmembrane region" description="Helical" evidence="8">
    <location>
        <begin position="250"/>
        <end position="275"/>
    </location>
</feature>
<evidence type="ECO:0000256" key="5">
    <source>
        <dbReference type="ARBA" id="ARBA00022692"/>
    </source>
</evidence>
<dbReference type="AlphaFoldDB" id="A0A178LUC0"/>
<feature type="transmembrane region" description="Helical" evidence="8">
    <location>
        <begin position="321"/>
        <end position="338"/>
    </location>
</feature>
<protein>
    <recommendedName>
        <fullName evidence="11">Iron ABC transporter permease</fullName>
    </recommendedName>
</protein>
<feature type="transmembrane region" description="Helical" evidence="8">
    <location>
        <begin position="295"/>
        <end position="314"/>
    </location>
</feature>
<reference evidence="9 10" key="1">
    <citation type="submission" date="2016-04" db="EMBL/GenBank/DDBJ databases">
        <title>Draft Genome Sequences of Staphylococcus capitis Strain H36, S. capitis Strain H65, S. cohnii Strain H62, S. hominis Strain H69, Mycobacterium iranicum Strain H39, Plantibacter sp. Strain H53, Pseudomonas oryzihabitans Strain H72, and Microbacterium sp. Strain H83, isolated from residential settings.</title>
        <authorList>
            <person name="Lymperopoulou D."/>
            <person name="Adams R.I."/>
            <person name="Lindow S."/>
            <person name="Coil D.A."/>
            <person name="Jospin G."/>
            <person name="Eisen J.A."/>
        </authorList>
    </citation>
    <scope>NUCLEOTIDE SEQUENCE [LARGE SCALE GENOMIC DNA]</scope>
    <source>
        <strain evidence="9 10">H39</strain>
    </source>
</reference>
<evidence type="ECO:0000313" key="9">
    <source>
        <dbReference type="EMBL" id="OAN37755.1"/>
    </source>
</evidence>
<feature type="transmembrane region" description="Helical" evidence="8">
    <location>
        <begin position="160"/>
        <end position="181"/>
    </location>
</feature>
<evidence type="ECO:0000256" key="7">
    <source>
        <dbReference type="ARBA" id="ARBA00023136"/>
    </source>
</evidence>
<sequence>MDRDTRVVAARGGRLSVRLSRGGVLITVIGWAGALAVAAVSLTLGEFPISVADATRVLGGGGSLIERDVVLSDRLPRAVTGLGVGAAFALSGAILQRLAGNPLVSPDVIGINSGAALGALFVLTALGGSGAMLVGGALLGALVAAFAILLISYKRGLHGFRLVLVGIGVAAMLTSGISYLLTRADIHEAISAAAWLTGSLGNRTTMHVAIIGVTLLVVVPALIVLARQLQLLELGDDLAASLGSRQRHRIGLVLIAVILAAMATAAAGPIGFVALVAPQIARRLLAERHSGLPSAAAVGALLVVGADLAARLLFAPSAMPVGILTAILGAPVLLYLLARANRIGSAG</sequence>
<evidence type="ECO:0000313" key="10">
    <source>
        <dbReference type="Proteomes" id="UP000078396"/>
    </source>
</evidence>
<evidence type="ECO:0000256" key="2">
    <source>
        <dbReference type="ARBA" id="ARBA00007935"/>
    </source>
</evidence>
<feature type="transmembrane region" description="Helical" evidence="8">
    <location>
        <begin position="21"/>
        <end position="44"/>
    </location>
</feature>
<comment type="subcellular location">
    <subcellularLocation>
        <location evidence="1">Cell membrane</location>
        <topology evidence="1">Multi-pass membrane protein</topology>
    </subcellularLocation>
</comment>
<dbReference type="GO" id="GO:0033214">
    <property type="term" value="P:siderophore-iron import into cell"/>
    <property type="evidence" value="ECO:0007669"/>
    <property type="project" value="TreeGrafter"/>
</dbReference>
<feature type="transmembrane region" description="Helical" evidence="8">
    <location>
        <begin position="108"/>
        <end position="126"/>
    </location>
</feature>
<comment type="similarity">
    <text evidence="2">Belongs to the binding-protein-dependent transport system permease family. FecCD subfamily.</text>
</comment>
<evidence type="ECO:0000256" key="1">
    <source>
        <dbReference type="ARBA" id="ARBA00004651"/>
    </source>
</evidence>
<evidence type="ECO:0000256" key="8">
    <source>
        <dbReference type="SAM" id="Phobius"/>
    </source>
</evidence>
<keyword evidence="6 8" id="KW-1133">Transmembrane helix</keyword>
<keyword evidence="7 8" id="KW-0472">Membrane</keyword>